<organism evidence="7 8">
    <name type="scientific">Corynebacterium matruchotii</name>
    <dbReference type="NCBI Taxonomy" id="43768"/>
    <lineage>
        <taxon>Bacteria</taxon>
        <taxon>Bacillati</taxon>
        <taxon>Actinomycetota</taxon>
        <taxon>Actinomycetes</taxon>
        <taxon>Mycobacteriales</taxon>
        <taxon>Corynebacteriaceae</taxon>
        <taxon>Corynebacterium</taxon>
    </lineage>
</organism>
<dbReference type="GO" id="GO:0016020">
    <property type="term" value="C:membrane"/>
    <property type="evidence" value="ECO:0007669"/>
    <property type="project" value="UniProtKB-SubCell"/>
</dbReference>
<dbReference type="GO" id="GO:0140359">
    <property type="term" value="F:ABC-type transporter activity"/>
    <property type="evidence" value="ECO:0007669"/>
    <property type="project" value="InterPro"/>
</dbReference>
<evidence type="ECO:0000256" key="1">
    <source>
        <dbReference type="ARBA" id="ARBA00004141"/>
    </source>
</evidence>
<evidence type="ECO:0000313" key="7">
    <source>
        <dbReference type="EMBL" id="SPW33991.1"/>
    </source>
</evidence>
<dbReference type="InterPro" id="IPR013525">
    <property type="entry name" value="ABC2_TM"/>
</dbReference>
<feature type="transmembrane region" description="Helical" evidence="5">
    <location>
        <begin position="214"/>
        <end position="238"/>
    </location>
</feature>
<comment type="caution">
    <text evidence="7">The sequence shown here is derived from an EMBL/GenBank/DDBJ whole genome shotgun (WGS) entry which is preliminary data.</text>
</comment>
<dbReference type="AlphaFoldDB" id="A0A6H9XB43"/>
<reference evidence="7 8" key="1">
    <citation type="submission" date="2018-06" db="EMBL/GenBank/DDBJ databases">
        <authorList>
            <consortium name="Pathogen Informatics"/>
            <person name="Doyle S."/>
        </authorList>
    </citation>
    <scope>NUCLEOTIDE SEQUENCE [LARGE SCALE GENOMIC DNA]</scope>
    <source>
        <strain evidence="7 8">NCTC10254</strain>
    </source>
</reference>
<evidence type="ECO:0000256" key="4">
    <source>
        <dbReference type="ARBA" id="ARBA00023136"/>
    </source>
</evidence>
<protein>
    <submittedName>
        <fullName evidence="7">Multidrug ABC transporter permease</fullName>
    </submittedName>
</protein>
<evidence type="ECO:0000259" key="6">
    <source>
        <dbReference type="Pfam" id="PF01061"/>
    </source>
</evidence>
<proteinExistence type="predicted"/>
<dbReference type="EMBL" id="UARK01000035">
    <property type="protein sequence ID" value="SPW33991.1"/>
    <property type="molecule type" value="Genomic_DNA"/>
</dbReference>
<accession>A0A6H9XB43</accession>
<feature type="transmembrane region" description="Helical" evidence="5">
    <location>
        <begin position="169"/>
        <end position="194"/>
    </location>
</feature>
<evidence type="ECO:0000256" key="2">
    <source>
        <dbReference type="ARBA" id="ARBA00022692"/>
    </source>
</evidence>
<dbReference type="RefSeq" id="WP_005526248.1">
    <property type="nucleotide sequence ID" value="NZ_CAUOYC010000016.1"/>
</dbReference>
<comment type="subcellular location">
    <subcellularLocation>
        <location evidence="1">Membrane</location>
        <topology evidence="1">Multi-pass membrane protein</topology>
    </subcellularLocation>
</comment>
<dbReference type="GeneID" id="84574507"/>
<dbReference type="Pfam" id="PF01061">
    <property type="entry name" value="ABC2_membrane"/>
    <property type="match status" value="1"/>
</dbReference>
<keyword evidence="2 5" id="KW-0812">Transmembrane</keyword>
<evidence type="ECO:0000256" key="3">
    <source>
        <dbReference type="ARBA" id="ARBA00022989"/>
    </source>
</evidence>
<name>A0A6H9XB43_9CORY</name>
<keyword evidence="4 5" id="KW-0472">Membrane</keyword>
<feature type="transmembrane region" description="Helical" evidence="5">
    <location>
        <begin position="132"/>
        <end position="157"/>
    </location>
</feature>
<evidence type="ECO:0000256" key="5">
    <source>
        <dbReference type="SAM" id="Phobius"/>
    </source>
</evidence>
<feature type="domain" description="ABC-2 type transporter transmembrane" evidence="6">
    <location>
        <begin position="15"/>
        <end position="213"/>
    </location>
</feature>
<feature type="transmembrane region" description="Helical" evidence="5">
    <location>
        <begin position="105"/>
        <end position="126"/>
    </location>
</feature>
<sequence>MSDCKQWYVALRIARQSMPALANPRTAVVTLVAAPLLEVVLLLVIALRLRVPETIIVTDASLVVTTITTMTGGITTAVVRDRAQGILAHIMATAPLHLRYWVSKFVPLAGIVTATNLIVTTMVLVADPHHDLQLYALTLAGISTAAVTSVGVGMVCAAGTIVLHDPFRLANIVTAVVPLSAGVLLPHATYPAGIREVCEVLPGTWLVAALRENAPALMLVECGVSALWLVLGLALLMVAGQLRYRSGRTDLL</sequence>
<feature type="transmembrane region" description="Helical" evidence="5">
    <location>
        <begin position="27"/>
        <end position="47"/>
    </location>
</feature>
<gene>
    <name evidence="7" type="ORF">NCTC10254_02532</name>
</gene>
<keyword evidence="3 5" id="KW-1133">Transmembrane helix</keyword>
<evidence type="ECO:0000313" key="8">
    <source>
        <dbReference type="Proteomes" id="UP000249886"/>
    </source>
</evidence>
<dbReference type="Proteomes" id="UP000249886">
    <property type="component" value="Unassembled WGS sequence"/>
</dbReference>